<dbReference type="EMBL" id="FNSD01000001">
    <property type="protein sequence ID" value="SEB40747.1"/>
    <property type="molecule type" value="Genomic_DNA"/>
</dbReference>
<sequence length="242" mass="25121">MPLDNDTANGLAPVTVGVDAAEVDPTLSSVTLQVDNFTTGVIKIDRGLLTDAGFDIDGWIRDKFAKRFYRGASNLIVNGNAGSVQSLASAYNTGVTTGTTGVIKYADLVSAMVALDPAYAANAVWAMNNATLGAILSITDSAGRPVFLPDYGSAAVGFVGTILGRPVKLVTQLPNVATGNAPILFGDFKQGYVFRQQAPGLEIIRLNERYAAGYEVGFVGFARVGGVALKAGVNSVVAVSIK</sequence>
<dbReference type="InterPro" id="IPR024455">
    <property type="entry name" value="Phage_capsid"/>
</dbReference>
<organism evidence="3 4">
    <name type="scientific">Terriglobus roseus</name>
    <dbReference type="NCBI Taxonomy" id="392734"/>
    <lineage>
        <taxon>Bacteria</taxon>
        <taxon>Pseudomonadati</taxon>
        <taxon>Acidobacteriota</taxon>
        <taxon>Terriglobia</taxon>
        <taxon>Terriglobales</taxon>
        <taxon>Acidobacteriaceae</taxon>
        <taxon>Terriglobus</taxon>
    </lineage>
</organism>
<comment type="subcellular location">
    <subcellularLocation>
        <location evidence="1">Virion</location>
    </subcellularLocation>
</comment>
<accession>A0A1H4J3E0</accession>
<proteinExistence type="predicted"/>
<feature type="domain" description="Phage capsid-like C-terminal" evidence="2">
    <location>
        <begin position="9"/>
        <end position="229"/>
    </location>
</feature>
<dbReference type="NCBIfam" id="TIGR01554">
    <property type="entry name" value="major_cap_HK97"/>
    <property type="match status" value="1"/>
</dbReference>
<dbReference type="SUPFAM" id="SSF56563">
    <property type="entry name" value="Major capsid protein gp5"/>
    <property type="match status" value="1"/>
</dbReference>
<reference evidence="3 4" key="1">
    <citation type="submission" date="2016-10" db="EMBL/GenBank/DDBJ databases">
        <authorList>
            <person name="de Groot N.N."/>
        </authorList>
    </citation>
    <scope>NUCLEOTIDE SEQUENCE [LARGE SCALE GENOMIC DNA]</scope>
    <source>
        <strain evidence="3 4">AB35.6</strain>
    </source>
</reference>
<dbReference type="Gene3D" id="3.30.2320.10">
    <property type="entry name" value="hypothetical protein PF0899 domain"/>
    <property type="match status" value="1"/>
</dbReference>
<evidence type="ECO:0000259" key="2">
    <source>
        <dbReference type="Pfam" id="PF05065"/>
    </source>
</evidence>
<evidence type="ECO:0000256" key="1">
    <source>
        <dbReference type="ARBA" id="ARBA00004328"/>
    </source>
</evidence>
<dbReference type="AlphaFoldDB" id="A0A1H4J3E0"/>
<dbReference type="InterPro" id="IPR054612">
    <property type="entry name" value="Phage_capsid-like_C"/>
</dbReference>
<protein>
    <submittedName>
        <fullName evidence="3">Phage major capsid protein, HK97 family</fullName>
    </submittedName>
</protein>
<gene>
    <name evidence="3" type="ORF">SAMN05443244_0329</name>
</gene>
<evidence type="ECO:0000313" key="4">
    <source>
        <dbReference type="Proteomes" id="UP000182409"/>
    </source>
</evidence>
<name>A0A1H4J3E0_9BACT</name>
<dbReference type="OrthoDB" id="9806592at2"/>
<evidence type="ECO:0000313" key="3">
    <source>
        <dbReference type="EMBL" id="SEB40747.1"/>
    </source>
</evidence>
<dbReference type="Proteomes" id="UP000182409">
    <property type="component" value="Unassembled WGS sequence"/>
</dbReference>
<dbReference type="RefSeq" id="WP_074652052.1">
    <property type="nucleotide sequence ID" value="NZ_FNSD01000001.1"/>
</dbReference>
<dbReference type="Gene3D" id="3.30.2400.10">
    <property type="entry name" value="Major capsid protein gp5"/>
    <property type="match status" value="1"/>
</dbReference>
<dbReference type="Pfam" id="PF05065">
    <property type="entry name" value="Phage_capsid"/>
    <property type="match status" value="1"/>
</dbReference>